<keyword evidence="2" id="KW-1185">Reference proteome</keyword>
<comment type="caution">
    <text evidence="1">The sequence shown here is derived from an EMBL/GenBank/DDBJ whole genome shotgun (WGS) entry which is preliminary data.</text>
</comment>
<dbReference type="AlphaFoldDB" id="A0A4Q1RD70"/>
<dbReference type="EMBL" id="SDKC01000002">
    <property type="protein sequence ID" value="RXS72588.1"/>
    <property type="molecule type" value="Genomic_DNA"/>
</dbReference>
<dbReference type="RefSeq" id="WP_129259704.1">
    <property type="nucleotide sequence ID" value="NZ_SDKC01000002.1"/>
</dbReference>
<reference evidence="1 2" key="1">
    <citation type="submission" date="2019-01" db="EMBL/GenBank/DDBJ databases">
        <title>Blautia sp. nov. KGMB01111 isolated human feces.</title>
        <authorList>
            <person name="Park J.-E."/>
            <person name="Kim J.-S."/>
            <person name="Park S.-H."/>
        </authorList>
    </citation>
    <scope>NUCLEOTIDE SEQUENCE [LARGE SCALE GENOMIC DNA]</scope>
    <source>
        <strain evidence="1 2">KGMB01111</strain>
    </source>
</reference>
<evidence type="ECO:0000313" key="1">
    <source>
        <dbReference type="EMBL" id="RXS72588.1"/>
    </source>
</evidence>
<accession>A0A4Q1RD70</accession>
<organism evidence="1 2">
    <name type="scientific">Blautia faecicola</name>
    <dbReference type="NCBI Taxonomy" id="2509240"/>
    <lineage>
        <taxon>Bacteria</taxon>
        <taxon>Bacillati</taxon>
        <taxon>Bacillota</taxon>
        <taxon>Clostridia</taxon>
        <taxon>Lachnospirales</taxon>
        <taxon>Lachnospiraceae</taxon>
        <taxon>Blautia</taxon>
    </lineage>
</organism>
<sequence length="644" mass="74620">MQATRKIMEQIINASKISQKPAYISYPVLRSEDNKIYLAAFSIEFDDSEKECPQVCITMDIENGQMKTSRICKKTNFSKIMLQGKNASEEFNDQVYGLMDGIRQSLIEGVPLSDIQERYTKYMNTIIGAVSNDYKILYKDLSNIMKDENPVRKNYIIDQVRWNPEKNLSDIPEMLYTIAEQIAEYIKFLPMDAPNVIRYEYPDFCLEKDQEMICNPWSELLVKLHTGYDRKRHYKTTTKKKTILTTCMMGQSKGCIFGCCPYFIAAYIRFLKDFHPEELKRQRDQYKKNRFAIDAKGLNRLKCKIQISKNAEKEKVKSGLSLVDSGKFFIIQKDNVIRISYIDGRLETAAQVNENEISIEDVNNNPPDQIKDVNGNIVNEEWIYALYAVYLVTNGMWNDFFNKKSSNIKEVKSSEIKDSKIKVKPVKTQEKKTESNHTNFSYVGFDLGKDEYKGTQQTYAYRCANDPECRSFYGIYQYTDNSDLSAVNDILRALKTRGAVSGWEMVELNKLPEKFDQNILYIVNDIRTKKVPEILEIFATGCFVLLCGDKADVESLLDASPIIQEMYTKCMLYGNKPDVQEVYQKVYHLLPESLKRSMKNASKEQLADWIHNNILPRNVESAAEYIAWRCTVERKIVFKVGDIK</sequence>
<protein>
    <submittedName>
        <fullName evidence="1">Uncharacterized protein</fullName>
    </submittedName>
</protein>
<dbReference type="Proteomes" id="UP000290106">
    <property type="component" value="Unassembled WGS sequence"/>
</dbReference>
<name>A0A4Q1RD70_9FIRM</name>
<proteinExistence type="predicted"/>
<gene>
    <name evidence="1" type="ORF">ETP43_16550</name>
</gene>
<evidence type="ECO:0000313" key="2">
    <source>
        <dbReference type="Proteomes" id="UP000290106"/>
    </source>
</evidence>